<dbReference type="GO" id="GO:0008757">
    <property type="term" value="F:S-adenosylmethionine-dependent methyltransferase activity"/>
    <property type="evidence" value="ECO:0007669"/>
    <property type="project" value="UniProtKB-ARBA"/>
</dbReference>
<evidence type="ECO:0000256" key="4">
    <source>
        <dbReference type="PROSITE-ProRule" id="PRU00134"/>
    </source>
</evidence>
<proteinExistence type="predicted"/>
<dbReference type="PANTHER" id="PTHR46455:SF4">
    <property type="entry name" value="GH11294P"/>
    <property type="match status" value="1"/>
</dbReference>
<dbReference type="PANTHER" id="PTHR46455">
    <property type="entry name" value="SET AND MYND DOMAIN CONTAINING, ARTHROPOD-SPECIFIC, MEMBER 4, ISOFORM A"/>
    <property type="match status" value="1"/>
</dbReference>
<dbReference type="FunCoup" id="A0A6J1WUN8">
    <property type="interactions" value="10"/>
</dbReference>
<dbReference type="Proteomes" id="UP001652740">
    <property type="component" value="Unplaced"/>
</dbReference>
<dbReference type="PROSITE" id="PS01360">
    <property type="entry name" value="ZF_MYND_1"/>
    <property type="match status" value="1"/>
</dbReference>
<evidence type="ECO:0000313" key="8">
    <source>
        <dbReference type="RefSeq" id="XP_026756304.2"/>
    </source>
</evidence>
<dbReference type="InterPro" id="IPR053010">
    <property type="entry name" value="SET_SmydA-8"/>
</dbReference>
<evidence type="ECO:0000256" key="1">
    <source>
        <dbReference type="ARBA" id="ARBA00022723"/>
    </source>
</evidence>
<dbReference type="SUPFAM" id="SSF82199">
    <property type="entry name" value="SET domain"/>
    <property type="match status" value="1"/>
</dbReference>
<evidence type="ECO:0000256" key="3">
    <source>
        <dbReference type="ARBA" id="ARBA00022833"/>
    </source>
</evidence>
<evidence type="ECO:0000256" key="2">
    <source>
        <dbReference type="ARBA" id="ARBA00022771"/>
    </source>
</evidence>
<organism evidence="7 8">
    <name type="scientific">Galleria mellonella</name>
    <name type="common">Greater wax moth</name>
    <dbReference type="NCBI Taxonomy" id="7137"/>
    <lineage>
        <taxon>Eukaryota</taxon>
        <taxon>Metazoa</taxon>
        <taxon>Ecdysozoa</taxon>
        <taxon>Arthropoda</taxon>
        <taxon>Hexapoda</taxon>
        <taxon>Insecta</taxon>
        <taxon>Pterygota</taxon>
        <taxon>Neoptera</taxon>
        <taxon>Endopterygota</taxon>
        <taxon>Lepidoptera</taxon>
        <taxon>Glossata</taxon>
        <taxon>Ditrysia</taxon>
        <taxon>Pyraloidea</taxon>
        <taxon>Pyralidae</taxon>
        <taxon>Galleriinae</taxon>
        <taxon>Galleria</taxon>
    </lineage>
</organism>
<evidence type="ECO:0000259" key="6">
    <source>
        <dbReference type="PROSITE" id="PS50865"/>
    </source>
</evidence>
<dbReference type="PROSITE" id="PS50865">
    <property type="entry name" value="ZF_MYND_2"/>
    <property type="match status" value="1"/>
</dbReference>
<dbReference type="AlphaFoldDB" id="A0A6J1WUN8"/>
<reference evidence="8" key="1">
    <citation type="submission" date="2025-08" db="UniProtKB">
        <authorList>
            <consortium name="RefSeq"/>
        </authorList>
    </citation>
    <scope>IDENTIFICATION</scope>
    <source>
        <tissue evidence="8">Whole larvae</tissue>
    </source>
</reference>
<dbReference type="InParanoid" id="A0A6J1WUN8"/>
<dbReference type="RefSeq" id="XP_026756304.2">
    <property type="nucleotide sequence ID" value="XM_026900503.3"/>
</dbReference>
<keyword evidence="3" id="KW-0862">Zinc</keyword>
<name>A0A6J1WUN8_GALME</name>
<evidence type="ECO:0000259" key="5">
    <source>
        <dbReference type="PROSITE" id="PS50280"/>
    </source>
</evidence>
<dbReference type="KEGG" id="gmw:113516131"/>
<evidence type="ECO:0000313" key="7">
    <source>
        <dbReference type="Proteomes" id="UP001652740"/>
    </source>
</evidence>
<dbReference type="SUPFAM" id="SSF144232">
    <property type="entry name" value="HIT/MYND zinc finger-like"/>
    <property type="match status" value="1"/>
</dbReference>
<dbReference type="GO" id="GO:0008276">
    <property type="term" value="F:protein methyltransferase activity"/>
    <property type="evidence" value="ECO:0007669"/>
    <property type="project" value="UniProtKB-ARBA"/>
</dbReference>
<dbReference type="CDD" id="cd20071">
    <property type="entry name" value="SET_SMYD"/>
    <property type="match status" value="1"/>
</dbReference>
<keyword evidence="7" id="KW-1185">Reference proteome</keyword>
<dbReference type="PROSITE" id="PS50280">
    <property type="entry name" value="SET"/>
    <property type="match status" value="1"/>
</dbReference>
<dbReference type="Gene3D" id="2.170.270.10">
    <property type="entry name" value="SET domain"/>
    <property type="match status" value="1"/>
</dbReference>
<sequence length="571" mass="64844">MCFFFHVQDNYFEINSSFNRINTCMMEEKGVCMICLSPAEHKCSGCQAVHYCSKEHQKQHWKEHKHSCVPAKVKEDSKFGRYLEATRDIKAGAIILKEKSIITGPAQVTPPVCLGCYILLEEGKTVICDKCGWPFCSKACTLKEEHKPECYYTQQKGEKISISTFGTPHPNYQCVTVLRCLYQRDHNQKLWAKLQELESHCQDRRGTDKWENDRKMIAEFIWKFFKLDGTFNEDEIMKCCGILQINGHEVPLLEPEYVAIFDRISMVEHNCRANCNKSFTSDGDMILCAGTNIPAGSHITVCYTDPMWGTEARRHHLADTKFFECNCDRCSDVTELGTMYSSIKCKKKGCKGFLLPETFILPILHKTVKPDPKTQNLDNKFWVCNCCKDAVSDAIIQQLLQDIGRELSAMPKGDPDSCERFINHCSNYLHPSHYYMTDVSLALAQMIGQEEELGLAKVSDDRLLLKLQLCRKITDLLEILAPAETRLRGSVLYELHAAVAEAGRRKSLTDGPMVLLGHVTESRKILTESATLLKHEPPELPEGQLLQQAKINLVQMDELIRSLSSALPSPL</sequence>
<dbReference type="GeneID" id="113516131"/>
<dbReference type="InterPro" id="IPR002893">
    <property type="entry name" value="Znf_MYND"/>
</dbReference>
<keyword evidence="1" id="KW-0479">Metal-binding</keyword>
<keyword evidence="2 4" id="KW-0863">Zinc-finger</keyword>
<feature type="domain" description="SET" evidence="5">
    <location>
        <begin position="66"/>
        <end position="304"/>
    </location>
</feature>
<dbReference type="Gene3D" id="1.10.220.160">
    <property type="match status" value="1"/>
</dbReference>
<gene>
    <name evidence="8" type="primary">LOC113516131</name>
</gene>
<dbReference type="InterPro" id="IPR046341">
    <property type="entry name" value="SET_dom_sf"/>
</dbReference>
<protein>
    <submittedName>
        <fullName evidence="8">SET domain-containing protein SmydA-8</fullName>
    </submittedName>
</protein>
<accession>A0A6J1WUN8</accession>
<dbReference type="GO" id="GO:0008270">
    <property type="term" value="F:zinc ion binding"/>
    <property type="evidence" value="ECO:0007669"/>
    <property type="project" value="UniProtKB-KW"/>
</dbReference>
<dbReference type="InterPro" id="IPR001214">
    <property type="entry name" value="SET_dom"/>
</dbReference>
<feature type="domain" description="MYND-type" evidence="6">
    <location>
        <begin position="32"/>
        <end position="68"/>
    </location>
</feature>
<dbReference type="Pfam" id="PF01753">
    <property type="entry name" value="zf-MYND"/>
    <property type="match status" value="1"/>
</dbReference>
<dbReference type="GO" id="GO:0008170">
    <property type="term" value="F:N-methyltransferase activity"/>
    <property type="evidence" value="ECO:0007669"/>
    <property type="project" value="UniProtKB-ARBA"/>
</dbReference>
<dbReference type="Gene3D" id="6.10.140.2220">
    <property type="match status" value="2"/>
</dbReference>
<dbReference type="Pfam" id="PF00856">
    <property type="entry name" value="SET"/>
    <property type="match status" value="1"/>
</dbReference>